<keyword evidence="2" id="KW-1133">Transmembrane helix</keyword>
<comment type="similarity">
    <text evidence="1">Belongs to the YggT family.</text>
</comment>
<evidence type="ECO:0000313" key="4">
    <source>
        <dbReference type="Proteomes" id="UP000053688"/>
    </source>
</evidence>
<sequence>MNSMSFLTSTLFDLYIMVIILRIWLQASHADFYNPFSQFIVKSTQPVVGKLQKIIPFMIGNIDITTTLFAYLLCVLKLMILTIISSSTIHFSSTLLLLGIALFIKTAGSLLFWILLICTILSWVNKNHGPIEHVFYQLTEPMLMPIRRIIPIIGGFDLSVLALFIGLQFANFFMGDIIGPIWYRL</sequence>
<accession>S3DJE2</accession>
<gene>
    <name evidence="3" type="ORF">O1U_0559</name>
</gene>
<evidence type="ECO:0000256" key="2">
    <source>
        <dbReference type="SAM" id="Phobius"/>
    </source>
</evidence>
<evidence type="ECO:0000313" key="3">
    <source>
        <dbReference type="EMBL" id="EPE37259.1"/>
    </source>
</evidence>
<keyword evidence="2" id="KW-0472">Membrane</keyword>
<keyword evidence="4" id="KW-1185">Reference proteome</keyword>
<protein>
    <recommendedName>
        <fullName evidence="5">YggT family protein</fullName>
    </recommendedName>
</protein>
<feature type="transmembrane region" description="Helical" evidence="2">
    <location>
        <begin position="68"/>
        <end position="89"/>
    </location>
</feature>
<name>S3DJE2_9GAMM</name>
<dbReference type="eggNOG" id="COG0762">
    <property type="taxonomic scope" value="Bacteria"/>
</dbReference>
<dbReference type="GO" id="GO:0016020">
    <property type="term" value="C:membrane"/>
    <property type="evidence" value="ECO:0007669"/>
    <property type="project" value="InterPro"/>
</dbReference>
<feature type="transmembrane region" description="Helical" evidence="2">
    <location>
        <begin position="149"/>
        <end position="170"/>
    </location>
</feature>
<reference evidence="3 4" key="1">
    <citation type="journal article" date="2014" name="Environ. Microbiol.">
        <title>Genomic signatures of obligate host dependence in the luminous bacterial symbiont of a vertebrate.</title>
        <authorList>
            <person name="Hendry T.A."/>
            <person name="de Wet J.R."/>
            <person name="Dunlap P.V."/>
        </authorList>
    </citation>
    <scope>NUCLEOTIDE SEQUENCE [LARGE SCALE GENOMIC DNA]</scope>
    <source>
        <strain evidence="3 4">Akat1</strain>
    </source>
</reference>
<keyword evidence="2" id="KW-0812">Transmembrane</keyword>
<evidence type="ECO:0008006" key="5">
    <source>
        <dbReference type="Google" id="ProtNLM"/>
    </source>
</evidence>
<dbReference type="PANTHER" id="PTHR33219:SF14">
    <property type="entry name" value="PROTEIN COFACTOR ASSEMBLY OF COMPLEX C SUBUNIT B CCB3, CHLOROPLASTIC-RELATED"/>
    <property type="match status" value="1"/>
</dbReference>
<dbReference type="Proteomes" id="UP000053688">
    <property type="component" value="Unassembled WGS sequence"/>
</dbReference>
<dbReference type="InterPro" id="IPR003425">
    <property type="entry name" value="CCB3/YggT"/>
</dbReference>
<evidence type="ECO:0000256" key="1">
    <source>
        <dbReference type="ARBA" id="ARBA00010894"/>
    </source>
</evidence>
<dbReference type="Pfam" id="PF02325">
    <property type="entry name" value="CCB3_YggT"/>
    <property type="match status" value="2"/>
</dbReference>
<dbReference type="PANTHER" id="PTHR33219">
    <property type="entry name" value="YLMG HOMOLOG PROTEIN 2, CHLOROPLASTIC"/>
    <property type="match status" value="1"/>
</dbReference>
<dbReference type="AlphaFoldDB" id="S3DJE2"/>
<comment type="caution">
    <text evidence="3">The sequence shown here is derived from an EMBL/GenBank/DDBJ whole genome shotgun (WGS) entry which is preliminary data.</text>
</comment>
<dbReference type="EMBL" id="AMSD01000002">
    <property type="protein sequence ID" value="EPE37259.1"/>
    <property type="molecule type" value="Genomic_DNA"/>
</dbReference>
<feature type="transmembrane region" description="Helical" evidence="2">
    <location>
        <begin position="95"/>
        <end position="124"/>
    </location>
</feature>
<dbReference type="PATRIC" id="fig|1236703.3.peg.565"/>
<organism evidence="3 4">
    <name type="scientific">Candidatus Photodesmus katoptron Akat1</name>
    <dbReference type="NCBI Taxonomy" id="1236703"/>
    <lineage>
        <taxon>Bacteria</taxon>
        <taxon>Pseudomonadati</taxon>
        <taxon>Pseudomonadota</taxon>
        <taxon>Gammaproteobacteria</taxon>
        <taxon>Vibrionales</taxon>
        <taxon>Vibrionaceae</taxon>
        <taxon>Candidatus Photodesmus</taxon>
    </lineage>
</organism>
<dbReference type="RefSeq" id="WP_016503891.1">
    <property type="nucleotide sequence ID" value="NZ_AMSD01000002.1"/>
</dbReference>
<proteinExistence type="inferred from homology"/>
<dbReference type="STRING" id="28176.CF66_7023"/>
<feature type="transmembrane region" description="Helical" evidence="2">
    <location>
        <begin position="6"/>
        <end position="25"/>
    </location>
</feature>